<name>A0A1R4J1L7_9MICO</name>
<feature type="domain" description="HTH tetR-type" evidence="7">
    <location>
        <begin position="19"/>
        <end position="79"/>
    </location>
</feature>
<keyword evidence="9" id="KW-1185">Reference proteome</keyword>
<reference evidence="9" key="1">
    <citation type="submission" date="2017-02" db="EMBL/GenBank/DDBJ databases">
        <authorList>
            <person name="Dridi B."/>
        </authorList>
    </citation>
    <scope>NUCLEOTIDE SEQUENCE [LARGE SCALE GENOMIC DNA]</scope>
    <source>
        <strain evidence="9">EB411</strain>
    </source>
</reference>
<evidence type="ECO:0000256" key="3">
    <source>
        <dbReference type="ARBA" id="ARBA00023125"/>
    </source>
</evidence>
<dbReference type="InterPro" id="IPR050109">
    <property type="entry name" value="HTH-type_TetR-like_transc_reg"/>
</dbReference>
<dbReference type="InterPro" id="IPR009057">
    <property type="entry name" value="Homeodomain-like_sf"/>
</dbReference>
<keyword evidence="4" id="KW-0804">Transcription</keyword>
<dbReference type="RefSeq" id="WP_087136557.1">
    <property type="nucleotide sequence ID" value="NZ_FUKR01000028.1"/>
</dbReference>
<dbReference type="GO" id="GO:0003700">
    <property type="term" value="F:DNA-binding transcription factor activity"/>
    <property type="evidence" value="ECO:0007669"/>
    <property type="project" value="TreeGrafter"/>
</dbReference>
<dbReference type="InterPro" id="IPR039538">
    <property type="entry name" value="BetI_C"/>
</dbReference>
<organism evidence="8 9">
    <name type="scientific">Mycetocola reblochoni REB411</name>
    <dbReference type="NCBI Taxonomy" id="1255698"/>
    <lineage>
        <taxon>Bacteria</taxon>
        <taxon>Bacillati</taxon>
        <taxon>Actinomycetota</taxon>
        <taxon>Actinomycetes</taxon>
        <taxon>Micrococcales</taxon>
        <taxon>Microbacteriaceae</taxon>
        <taxon>Mycetocola</taxon>
    </lineage>
</organism>
<dbReference type="Gene3D" id="1.10.357.10">
    <property type="entry name" value="Tetracycline Repressor, domain 2"/>
    <property type="match status" value="1"/>
</dbReference>
<keyword evidence="1" id="KW-0678">Repressor</keyword>
<dbReference type="PANTHER" id="PTHR30055">
    <property type="entry name" value="HTH-TYPE TRANSCRIPTIONAL REGULATOR RUTR"/>
    <property type="match status" value="1"/>
</dbReference>
<dbReference type="AlphaFoldDB" id="A0A1R4J1L7"/>
<dbReference type="PANTHER" id="PTHR30055:SF234">
    <property type="entry name" value="HTH-TYPE TRANSCRIPTIONAL REGULATOR BETI"/>
    <property type="match status" value="1"/>
</dbReference>
<dbReference type="SUPFAM" id="SSF46689">
    <property type="entry name" value="Homeodomain-like"/>
    <property type="match status" value="1"/>
</dbReference>
<dbReference type="PRINTS" id="PR00455">
    <property type="entry name" value="HTHTETR"/>
</dbReference>
<dbReference type="GO" id="GO:0000976">
    <property type="term" value="F:transcription cis-regulatory region binding"/>
    <property type="evidence" value="ECO:0007669"/>
    <property type="project" value="TreeGrafter"/>
</dbReference>
<evidence type="ECO:0000256" key="4">
    <source>
        <dbReference type="ARBA" id="ARBA00023163"/>
    </source>
</evidence>
<feature type="compositionally biased region" description="Basic and acidic residues" evidence="6">
    <location>
        <begin position="9"/>
        <end position="20"/>
    </location>
</feature>
<dbReference type="InterPro" id="IPR001647">
    <property type="entry name" value="HTH_TetR"/>
</dbReference>
<evidence type="ECO:0000256" key="1">
    <source>
        <dbReference type="ARBA" id="ARBA00022491"/>
    </source>
</evidence>
<keyword evidence="3 5" id="KW-0238">DNA-binding</keyword>
<gene>
    <name evidence="8" type="ORF">FM119_04855</name>
</gene>
<keyword evidence="2" id="KW-0805">Transcription regulation</keyword>
<feature type="region of interest" description="Disordered" evidence="6">
    <location>
        <begin position="1"/>
        <end position="20"/>
    </location>
</feature>
<dbReference type="Pfam" id="PF00440">
    <property type="entry name" value="TetR_N"/>
    <property type="match status" value="1"/>
</dbReference>
<evidence type="ECO:0000313" key="8">
    <source>
        <dbReference type="EMBL" id="SJN25927.1"/>
    </source>
</evidence>
<dbReference type="OrthoDB" id="7505659at2"/>
<dbReference type="PROSITE" id="PS50977">
    <property type="entry name" value="HTH_TETR_2"/>
    <property type="match status" value="1"/>
</dbReference>
<protein>
    <submittedName>
        <fullName evidence="8">Transcriptional regulator, TetR family</fullName>
    </submittedName>
</protein>
<evidence type="ECO:0000256" key="2">
    <source>
        <dbReference type="ARBA" id="ARBA00023015"/>
    </source>
</evidence>
<sequence>MTTSPEGRPAQRERLSKGERTKQRIVELALETFATSGFNAVSLRDIATQAGMTHAGLLHHFDGKKDLLAQVLSYRDRRDRAQMPDRSAPVAERFAWLVSIVERNVAAPGGSSLYATLSGEAVRPDHPAHDHFVARFRYLQSYLADAFEDAFAEQADPPPIAPAQAARQLLALLDGLQLHALYEPDEHTMIPDVIASLNTLGITVRPRDVAHATSGDAPTTDGA</sequence>
<proteinExistence type="predicted"/>
<accession>A0A1R4J1L7</accession>
<dbReference type="SUPFAM" id="SSF48498">
    <property type="entry name" value="Tetracyclin repressor-like, C-terminal domain"/>
    <property type="match status" value="1"/>
</dbReference>
<dbReference type="Proteomes" id="UP000196778">
    <property type="component" value="Unassembled WGS sequence"/>
</dbReference>
<dbReference type="EMBL" id="FUKR01000028">
    <property type="protein sequence ID" value="SJN25927.1"/>
    <property type="molecule type" value="Genomic_DNA"/>
</dbReference>
<evidence type="ECO:0000313" key="9">
    <source>
        <dbReference type="Proteomes" id="UP000196778"/>
    </source>
</evidence>
<evidence type="ECO:0000256" key="5">
    <source>
        <dbReference type="PROSITE-ProRule" id="PRU00335"/>
    </source>
</evidence>
<evidence type="ECO:0000256" key="6">
    <source>
        <dbReference type="SAM" id="MobiDB-lite"/>
    </source>
</evidence>
<evidence type="ECO:0000259" key="7">
    <source>
        <dbReference type="PROSITE" id="PS50977"/>
    </source>
</evidence>
<feature type="DNA-binding region" description="H-T-H motif" evidence="5">
    <location>
        <begin position="42"/>
        <end position="61"/>
    </location>
</feature>
<dbReference type="InterPro" id="IPR036271">
    <property type="entry name" value="Tet_transcr_reg_TetR-rel_C_sf"/>
</dbReference>
<dbReference type="Pfam" id="PF13977">
    <property type="entry name" value="TetR_C_6"/>
    <property type="match status" value="1"/>
</dbReference>